<dbReference type="SUPFAM" id="SSF88723">
    <property type="entry name" value="PIN domain-like"/>
    <property type="match status" value="1"/>
</dbReference>
<reference evidence="9 10" key="1">
    <citation type="submission" date="2020-08" db="EMBL/GenBank/DDBJ databases">
        <title>Bridging the membrane lipid divide: bacteria of the FCB group superphylum have the potential to synthesize archaeal ether lipids.</title>
        <authorList>
            <person name="Villanueva L."/>
            <person name="Von Meijenfeldt F.A.B."/>
            <person name="Westbye A.B."/>
            <person name="Yadav S."/>
            <person name="Hopmans E.C."/>
            <person name="Dutilh B.E."/>
            <person name="Sinninghe Damste J.S."/>
        </authorList>
    </citation>
    <scope>NUCLEOTIDE SEQUENCE [LARGE SCALE GENOMIC DNA]</scope>
    <source>
        <strain evidence="9">NIOZ-UU82</strain>
    </source>
</reference>
<evidence type="ECO:0000256" key="3">
    <source>
        <dbReference type="ARBA" id="ARBA00022722"/>
    </source>
</evidence>
<dbReference type="EMBL" id="JACNLL010000101">
    <property type="protein sequence ID" value="MBC8200375.1"/>
    <property type="molecule type" value="Genomic_DNA"/>
</dbReference>
<comment type="cofactor">
    <cofactor evidence="1">
        <name>Mg(2+)</name>
        <dbReference type="ChEBI" id="CHEBI:18420"/>
    </cofactor>
</comment>
<dbReference type="GO" id="GO:0046872">
    <property type="term" value="F:metal ion binding"/>
    <property type="evidence" value="ECO:0007669"/>
    <property type="project" value="UniProtKB-KW"/>
</dbReference>
<dbReference type="InterPro" id="IPR029060">
    <property type="entry name" value="PIN-like_dom_sf"/>
</dbReference>
<evidence type="ECO:0000256" key="6">
    <source>
        <dbReference type="ARBA" id="ARBA00022842"/>
    </source>
</evidence>
<dbReference type="CDD" id="cd18744">
    <property type="entry name" value="PIN_VapC4-5_FitB-like"/>
    <property type="match status" value="1"/>
</dbReference>
<dbReference type="GO" id="GO:0004518">
    <property type="term" value="F:nuclease activity"/>
    <property type="evidence" value="ECO:0007669"/>
    <property type="project" value="UniProtKB-KW"/>
</dbReference>
<protein>
    <submittedName>
        <fullName evidence="9">Type II toxin-antitoxin system VapC family toxin</fullName>
    </submittedName>
</protein>
<gene>
    <name evidence="9" type="ORF">H8E80_10125</name>
</gene>
<evidence type="ECO:0000256" key="5">
    <source>
        <dbReference type="ARBA" id="ARBA00022801"/>
    </source>
</evidence>
<accession>A0A8J6N6T5</accession>
<comment type="caution">
    <text evidence="9">The sequence shown here is derived from an EMBL/GenBank/DDBJ whole genome shotgun (WGS) entry which is preliminary data.</text>
</comment>
<keyword evidence="5" id="KW-0378">Hydrolase</keyword>
<dbReference type="Gene3D" id="3.40.50.1010">
    <property type="entry name" value="5'-nuclease"/>
    <property type="match status" value="1"/>
</dbReference>
<keyword evidence="6" id="KW-0460">Magnesium</keyword>
<dbReference type="Proteomes" id="UP000603545">
    <property type="component" value="Unassembled WGS sequence"/>
</dbReference>
<keyword evidence="4" id="KW-0479">Metal-binding</keyword>
<dbReference type="InterPro" id="IPR002716">
    <property type="entry name" value="PIN_dom"/>
</dbReference>
<organism evidence="9 10">
    <name type="scientific">Candidatus Desulfaltia bathyphila</name>
    <dbReference type="NCBI Taxonomy" id="2841697"/>
    <lineage>
        <taxon>Bacteria</taxon>
        <taxon>Pseudomonadati</taxon>
        <taxon>Thermodesulfobacteriota</taxon>
        <taxon>Desulfobacteria</taxon>
        <taxon>Desulfobacterales</taxon>
        <taxon>Desulfobacterales incertae sedis</taxon>
        <taxon>Candidatus Desulfaltia</taxon>
    </lineage>
</organism>
<name>A0A8J6N6T5_9BACT</name>
<keyword evidence="3" id="KW-0540">Nuclease</keyword>
<evidence type="ECO:0000313" key="9">
    <source>
        <dbReference type="EMBL" id="MBC8200375.1"/>
    </source>
</evidence>
<evidence type="ECO:0000256" key="1">
    <source>
        <dbReference type="ARBA" id="ARBA00001946"/>
    </source>
</evidence>
<dbReference type="Pfam" id="PF01850">
    <property type="entry name" value="PIN"/>
    <property type="match status" value="1"/>
</dbReference>
<dbReference type="PANTHER" id="PTHR33653">
    <property type="entry name" value="RIBONUCLEASE VAPC2"/>
    <property type="match status" value="1"/>
</dbReference>
<comment type="similarity">
    <text evidence="7">Belongs to the PINc/VapC protein family.</text>
</comment>
<evidence type="ECO:0000256" key="7">
    <source>
        <dbReference type="ARBA" id="ARBA00038093"/>
    </source>
</evidence>
<feature type="domain" description="PIN" evidence="8">
    <location>
        <begin position="6"/>
        <end position="125"/>
    </location>
</feature>
<evidence type="ECO:0000256" key="2">
    <source>
        <dbReference type="ARBA" id="ARBA00022649"/>
    </source>
</evidence>
<evidence type="ECO:0000313" key="10">
    <source>
        <dbReference type="Proteomes" id="UP000603545"/>
    </source>
</evidence>
<dbReference type="InterPro" id="IPR050556">
    <property type="entry name" value="Type_II_TA_system_RNase"/>
</dbReference>
<sequence length="135" mass="15771">MKRCTLDTNIITAFLKNDSRVVERVSDYLEFFDKLTINIISYYEILRGLKDLGNEEKLCRFDNFIEENELVFITKDTIKKAAEIYACLKKEGNLIEDADILMASTAIVEDLVLITNNIKHFKRVKDLEIENWLES</sequence>
<keyword evidence="2" id="KW-1277">Toxin-antitoxin system</keyword>
<dbReference type="GO" id="GO:0016787">
    <property type="term" value="F:hydrolase activity"/>
    <property type="evidence" value="ECO:0007669"/>
    <property type="project" value="UniProtKB-KW"/>
</dbReference>
<evidence type="ECO:0000256" key="4">
    <source>
        <dbReference type="ARBA" id="ARBA00022723"/>
    </source>
</evidence>
<evidence type="ECO:0000259" key="8">
    <source>
        <dbReference type="Pfam" id="PF01850"/>
    </source>
</evidence>
<dbReference type="AlphaFoldDB" id="A0A8J6N6T5"/>
<proteinExistence type="inferred from homology"/>
<dbReference type="PANTHER" id="PTHR33653:SF1">
    <property type="entry name" value="RIBONUCLEASE VAPC2"/>
    <property type="match status" value="1"/>
</dbReference>